<keyword evidence="3" id="KW-1185">Reference proteome</keyword>
<dbReference type="PANTHER" id="PTHR42993:SF1">
    <property type="entry name" value="MAOC-LIKE DEHYDRATASE DOMAIN-CONTAINING PROTEIN"/>
    <property type="match status" value="1"/>
</dbReference>
<comment type="caution">
    <text evidence="2">The sequence shown here is derived from an EMBL/GenBank/DDBJ whole genome shotgun (WGS) entry which is preliminary data.</text>
</comment>
<organism evidence="2 3">
    <name type="scientific">Acidocella aquatica</name>
    <dbReference type="NCBI Taxonomy" id="1922313"/>
    <lineage>
        <taxon>Bacteria</taxon>
        <taxon>Pseudomonadati</taxon>
        <taxon>Pseudomonadota</taxon>
        <taxon>Alphaproteobacteria</taxon>
        <taxon>Acetobacterales</taxon>
        <taxon>Acidocellaceae</taxon>
        <taxon>Acidocella</taxon>
    </lineage>
</organism>
<dbReference type="InterPro" id="IPR039375">
    <property type="entry name" value="NodN-like"/>
</dbReference>
<dbReference type="CDD" id="cd03450">
    <property type="entry name" value="NodN"/>
    <property type="match status" value="1"/>
</dbReference>
<evidence type="ECO:0000259" key="1">
    <source>
        <dbReference type="Pfam" id="PF01575"/>
    </source>
</evidence>
<protein>
    <submittedName>
        <fullName evidence="2">MaoC family dehydratase</fullName>
    </submittedName>
</protein>
<name>A0ABQ6A7L0_9PROT</name>
<dbReference type="Gene3D" id="3.10.129.10">
    <property type="entry name" value="Hotdog Thioesterase"/>
    <property type="match status" value="1"/>
</dbReference>
<evidence type="ECO:0000313" key="3">
    <source>
        <dbReference type="Proteomes" id="UP001156641"/>
    </source>
</evidence>
<evidence type="ECO:0000313" key="2">
    <source>
        <dbReference type="EMBL" id="GLR66050.1"/>
    </source>
</evidence>
<dbReference type="EMBL" id="BSOS01000008">
    <property type="protein sequence ID" value="GLR66050.1"/>
    <property type="molecule type" value="Genomic_DNA"/>
</dbReference>
<dbReference type="SUPFAM" id="SSF54637">
    <property type="entry name" value="Thioesterase/thiol ester dehydrase-isomerase"/>
    <property type="match status" value="1"/>
</dbReference>
<gene>
    <name evidence="2" type="ORF">GCM10010909_07280</name>
</gene>
<dbReference type="PANTHER" id="PTHR42993">
    <property type="entry name" value="MAOC-LIKE DEHYDRATASE DOMAIN-CONTAINING PROTEIN"/>
    <property type="match status" value="1"/>
</dbReference>
<dbReference type="RefSeq" id="WP_284256636.1">
    <property type="nucleotide sequence ID" value="NZ_BSOS01000008.1"/>
</dbReference>
<dbReference type="Proteomes" id="UP001156641">
    <property type="component" value="Unassembled WGS sequence"/>
</dbReference>
<dbReference type="InterPro" id="IPR002539">
    <property type="entry name" value="MaoC-like_dom"/>
</dbReference>
<feature type="domain" description="MaoC-like" evidence="1">
    <location>
        <begin position="16"/>
        <end position="131"/>
    </location>
</feature>
<proteinExistence type="predicted"/>
<sequence length="171" mass="18845">MTAIYNHPRDLIGKEGTRFGPTEWLTIDQERINRFACATGDHQWIHVDVERAKNGPFGGTIAHGYLTMSLVGRFLPQLVVVNNVSMGVNVGADRLRFISPVLVGSRIRAVGEMVRVEEIKGGIQSVVRVTVEIEGSDKPACVLDMISRSYPQEHIRPETEGAGHEPGYGTH</sequence>
<accession>A0ABQ6A7L0</accession>
<reference evidence="3" key="1">
    <citation type="journal article" date="2019" name="Int. J. Syst. Evol. Microbiol.">
        <title>The Global Catalogue of Microorganisms (GCM) 10K type strain sequencing project: providing services to taxonomists for standard genome sequencing and annotation.</title>
        <authorList>
            <consortium name="The Broad Institute Genomics Platform"/>
            <consortium name="The Broad Institute Genome Sequencing Center for Infectious Disease"/>
            <person name="Wu L."/>
            <person name="Ma J."/>
        </authorList>
    </citation>
    <scope>NUCLEOTIDE SEQUENCE [LARGE SCALE GENOMIC DNA]</scope>
    <source>
        <strain evidence="3">NBRC 112502</strain>
    </source>
</reference>
<dbReference type="Pfam" id="PF01575">
    <property type="entry name" value="MaoC_dehydratas"/>
    <property type="match status" value="1"/>
</dbReference>
<dbReference type="InterPro" id="IPR029069">
    <property type="entry name" value="HotDog_dom_sf"/>
</dbReference>